<keyword evidence="2" id="KW-1185">Reference proteome</keyword>
<accession>A0ACC0B276</accession>
<evidence type="ECO:0000313" key="1">
    <source>
        <dbReference type="EMBL" id="KAI5666744.1"/>
    </source>
</evidence>
<evidence type="ECO:0000313" key="2">
    <source>
        <dbReference type="Proteomes" id="UP001060085"/>
    </source>
</evidence>
<proteinExistence type="predicted"/>
<dbReference type="Proteomes" id="UP001060085">
    <property type="component" value="Linkage Group LG04"/>
</dbReference>
<dbReference type="EMBL" id="CM044704">
    <property type="protein sequence ID" value="KAI5666744.1"/>
    <property type="molecule type" value="Genomic_DNA"/>
</dbReference>
<organism evidence="1 2">
    <name type="scientific">Catharanthus roseus</name>
    <name type="common">Madagascar periwinkle</name>
    <name type="synonym">Vinca rosea</name>
    <dbReference type="NCBI Taxonomy" id="4058"/>
    <lineage>
        <taxon>Eukaryota</taxon>
        <taxon>Viridiplantae</taxon>
        <taxon>Streptophyta</taxon>
        <taxon>Embryophyta</taxon>
        <taxon>Tracheophyta</taxon>
        <taxon>Spermatophyta</taxon>
        <taxon>Magnoliopsida</taxon>
        <taxon>eudicotyledons</taxon>
        <taxon>Gunneridae</taxon>
        <taxon>Pentapetalae</taxon>
        <taxon>asterids</taxon>
        <taxon>lamiids</taxon>
        <taxon>Gentianales</taxon>
        <taxon>Apocynaceae</taxon>
        <taxon>Rauvolfioideae</taxon>
        <taxon>Vinceae</taxon>
        <taxon>Catharanthinae</taxon>
        <taxon>Catharanthus</taxon>
    </lineage>
</organism>
<sequence>MAVNNGIASIIFLFFLLTTLTGTTSQEQPAKTAPPATGKCPAEYINYHIIGLSEKTKDFVKEDILKRINDKNIKGADRECLNKIFNSYQAALGSVERAINDFAVKRYPEASQGVTSYMQTVEGSLKCSPGTSSISPDYTEMERWAQFTAQDLIEKIKGCSA</sequence>
<reference evidence="2" key="1">
    <citation type="journal article" date="2023" name="Nat. Plants">
        <title>Single-cell RNA sequencing provides a high-resolution roadmap for understanding the multicellular compartmentation of specialized metabolism.</title>
        <authorList>
            <person name="Sun S."/>
            <person name="Shen X."/>
            <person name="Li Y."/>
            <person name="Li Y."/>
            <person name="Wang S."/>
            <person name="Li R."/>
            <person name="Zhang H."/>
            <person name="Shen G."/>
            <person name="Guo B."/>
            <person name="Wei J."/>
            <person name="Xu J."/>
            <person name="St-Pierre B."/>
            <person name="Chen S."/>
            <person name="Sun C."/>
        </authorList>
    </citation>
    <scope>NUCLEOTIDE SEQUENCE [LARGE SCALE GENOMIC DNA]</scope>
</reference>
<name>A0ACC0B276_CATRO</name>
<gene>
    <name evidence="1" type="ORF">M9H77_16597</name>
</gene>
<comment type="caution">
    <text evidence="1">The sequence shown here is derived from an EMBL/GenBank/DDBJ whole genome shotgun (WGS) entry which is preliminary data.</text>
</comment>
<protein>
    <submittedName>
        <fullName evidence="1">Uncharacterized protein</fullName>
    </submittedName>
</protein>